<dbReference type="SUPFAM" id="SSF48264">
    <property type="entry name" value="Cytochrome P450"/>
    <property type="match status" value="1"/>
</dbReference>
<dbReference type="Pfam" id="PF00067">
    <property type="entry name" value="p450"/>
    <property type="match status" value="1"/>
</dbReference>
<dbReference type="Gene3D" id="1.10.630.10">
    <property type="entry name" value="Cytochrome P450"/>
    <property type="match status" value="1"/>
</dbReference>
<dbReference type="GO" id="GO:0005506">
    <property type="term" value="F:iron ion binding"/>
    <property type="evidence" value="ECO:0007669"/>
    <property type="project" value="InterPro"/>
</dbReference>
<reference evidence="6 7" key="2">
    <citation type="journal article" date="2017" name="Nature">
        <title>The Apostasia genome and the evolution of orchids.</title>
        <authorList>
            <person name="Zhang G.Q."/>
            <person name="Liu K.W."/>
            <person name="Li Z."/>
            <person name="Lohaus R."/>
            <person name="Hsiao Y.Y."/>
            <person name="Niu S.C."/>
            <person name="Wang J.Y."/>
            <person name="Lin Y.C."/>
            <person name="Xu Q."/>
            <person name="Chen L.J."/>
            <person name="Yoshida K."/>
            <person name="Fujiwara S."/>
            <person name="Wang Z.W."/>
            <person name="Zhang Y.Q."/>
            <person name="Mitsuda N."/>
            <person name="Wang M."/>
            <person name="Liu G.H."/>
            <person name="Pecoraro L."/>
            <person name="Huang H.X."/>
            <person name="Xiao X.J."/>
            <person name="Lin M."/>
            <person name="Wu X.Y."/>
            <person name="Wu W.L."/>
            <person name="Chen Y.Y."/>
            <person name="Chang S.B."/>
            <person name="Sakamoto S."/>
            <person name="Ohme-Takagi M."/>
            <person name="Yagi M."/>
            <person name="Zeng S.J."/>
            <person name="Shen C.Y."/>
            <person name="Yeh C.M."/>
            <person name="Luo Y.B."/>
            <person name="Tsai W.C."/>
            <person name="Van de Peer Y."/>
            <person name="Liu Z.J."/>
        </authorList>
    </citation>
    <scope>NUCLEOTIDE SEQUENCE [LARGE SCALE GENOMIC DNA]</scope>
    <source>
        <tissue evidence="6">The whole plant</tissue>
    </source>
</reference>
<protein>
    <submittedName>
        <fullName evidence="6">Cytochrome P450 77A3</fullName>
    </submittedName>
</protein>
<dbReference type="GO" id="GO:0016709">
    <property type="term" value="F:oxidoreductase activity, acting on paired donors, with incorporation or reduction of molecular oxygen, NAD(P)H as one donor, and incorporation of one atom of oxygen"/>
    <property type="evidence" value="ECO:0007669"/>
    <property type="project" value="TreeGrafter"/>
</dbReference>
<dbReference type="InterPro" id="IPR001128">
    <property type="entry name" value="Cyt_P450"/>
</dbReference>
<accession>A0A2I0VMP7</accession>
<keyword evidence="5" id="KW-0472">Membrane</keyword>
<dbReference type="AlphaFoldDB" id="A0A2I0VMP7"/>
<evidence type="ECO:0000256" key="2">
    <source>
        <dbReference type="ARBA" id="ARBA00022692"/>
    </source>
</evidence>
<keyword evidence="4" id="KW-1133">Transmembrane helix</keyword>
<evidence type="ECO:0000256" key="5">
    <source>
        <dbReference type="ARBA" id="ARBA00023136"/>
    </source>
</evidence>
<name>A0A2I0VMP7_9ASPA</name>
<dbReference type="Proteomes" id="UP000233837">
    <property type="component" value="Unassembled WGS sequence"/>
</dbReference>
<dbReference type="PANTHER" id="PTHR24298:SF800">
    <property type="entry name" value="CYTOCHROME P450 89A2-RELATED"/>
    <property type="match status" value="1"/>
</dbReference>
<dbReference type="EMBL" id="KZ503404">
    <property type="protein sequence ID" value="PKU64678.1"/>
    <property type="molecule type" value="Genomic_DNA"/>
</dbReference>
<dbReference type="PANTHER" id="PTHR24298">
    <property type="entry name" value="FLAVONOID 3'-MONOOXYGENASE-RELATED"/>
    <property type="match status" value="1"/>
</dbReference>
<evidence type="ECO:0000313" key="6">
    <source>
        <dbReference type="EMBL" id="PKU64678.1"/>
    </source>
</evidence>
<dbReference type="PRINTS" id="PR00463">
    <property type="entry name" value="EP450I"/>
</dbReference>
<keyword evidence="2" id="KW-0812">Transmembrane</keyword>
<evidence type="ECO:0000313" key="7">
    <source>
        <dbReference type="Proteomes" id="UP000233837"/>
    </source>
</evidence>
<evidence type="ECO:0000256" key="3">
    <source>
        <dbReference type="ARBA" id="ARBA00022723"/>
    </source>
</evidence>
<keyword evidence="3" id="KW-0479">Metal-binding</keyword>
<dbReference type="GO" id="GO:0020037">
    <property type="term" value="F:heme binding"/>
    <property type="evidence" value="ECO:0007669"/>
    <property type="project" value="InterPro"/>
</dbReference>
<dbReference type="InterPro" id="IPR036396">
    <property type="entry name" value="Cyt_P450_sf"/>
</dbReference>
<comment type="subcellular location">
    <subcellularLocation>
        <location evidence="1">Membrane</location>
        <topology evidence="1">Single-pass membrane protein</topology>
    </subcellularLocation>
</comment>
<sequence>MSTHFLISNFLTKEGGGLTDDEIVVLCHEFLVGGIDTMTTALEWTMAELVKNQSVQSKLWAEIKSLMESDDVEIIEEEDLQRMSYLKALVMESLRRHPLGHFVLPHSGKGVEGESSNNHKGAREALKMEKVTFANERAPFVASD</sequence>
<evidence type="ECO:0000256" key="4">
    <source>
        <dbReference type="ARBA" id="ARBA00022989"/>
    </source>
</evidence>
<dbReference type="GO" id="GO:0016020">
    <property type="term" value="C:membrane"/>
    <property type="evidence" value="ECO:0007669"/>
    <property type="project" value="UniProtKB-SubCell"/>
</dbReference>
<evidence type="ECO:0000256" key="1">
    <source>
        <dbReference type="ARBA" id="ARBA00004167"/>
    </source>
</evidence>
<organism evidence="6 7">
    <name type="scientific">Dendrobium catenatum</name>
    <dbReference type="NCBI Taxonomy" id="906689"/>
    <lineage>
        <taxon>Eukaryota</taxon>
        <taxon>Viridiplantae</taxon>
        <taxon>Streptophyta</taxon>
        <taxon>Embryophyta</taxon>
        <taxon>Tracheophyta</taxon>
        <taxon>Spermatophyta</taxon>
        <taxon>Magnoliopsida</taxon>
        <taxon>Liliopsida</taxon>
        <taxon>Asparagales</taxon>
        <taxon>Orchidaceae</taxon>
        <taxon>Epidendroideae</taxon>
        <taxon>Malaxideae</taxon>
        <taxon>Dendrobiinae</taxon>
        <taxon>Dendrobium</taxon>
    </lineage>
</organism>
<gene>
    <name evidence="6" type="primary">CYP77A3</name>
    <name evidence="6" type="ORF">MA16_Dca014532</name>
</gene>
<proteinExistence type="predicted"/>
<dbReference type="InterPro" id="IPR002401">
    <property type="entry name" value="Cyt_P450_E_grp-I"/>
</dbReference>
<reference evidence="6 7" key="1">
    <citation type="journal article" date="2016" name="Sci. Rep.">
        <title>The Dendrobium catenatum Lindl. genome sequence provides insights into polysaccharide synthase, floral development and adaptive evolution.</title>
        <authorList>
            <person name="Zhang G.Q."/>
            <person name="Xu Q."/>
            <person name="Bian C."/>
            <person name="Tsai W.C."/>
            <person name="Yeh C.M."/>
            <person name="Liu K.W."/>
            <person name="Yoshida K."/>
            <person name="Zhang L.S."/>
            <person name="Chang S.B."/>
            <person name="Chen F."/>
            <person name="Shi Y."/>
            <person name="Su Y.Y."/>
            <person name="Zhang Y.Q."/>
            <person name="Chen L.J."/>
            <person name="Yin Y."/>
            <person name="Lin M."/>
            <person name="Huang H."/>
            <person name="Deng H."/>
            <person name="Wang Z.W."/>
            <person name="Zhu S.L."/>
            <person name="Zhao X."/>
            <person name="Deng C."/>
            <person name="Niu S.C."/>
            <person name="Huang J."/>
            <person name="Wang M."/>
            <person name="Liu G.H."/>
            <person name="Yang H.J."/>
            <person name="Xiao X.J."/>
            <person name="Hsiao Y.Y."/>
            <person name="Wu W.L."/>
            <person name="Chen Y.Y."/>
            <person name="Mitsuda N."/>
            <person name="Ohme-Takagi M."/>
            <person name="Luo Y.B."/>
            <person name="Van de Peer Y."/>
            <person name="Liu Z.J."/>
        </authorList>
    </citation>
    <scope>NUCLEOTIDE SEQUENCE [LARGE SCALE GENOMIC DNA]</scope>
    <source>
        <tissue evidence="6">The whole plant</tissue>
    </source>
</reference>
<keyword evidence="7" id="KW-1185">Reference proteome</keyword>
<dbReference type="InterPro" id="IPR051103">
    <property type="entry name" value="Plant_metabolite_P450s"/>
</dbReference>